<accession>A0ABU8CCR0</accession>
<sequence length="107" mass="12040">MRIFFTLLLFVATCQATSPIDLKTFVDDCDQEQTTKIGETPTLCEAYLYGFLDSLRLADNEIHKCVVQIAPQDALNILRNEVKSGSDIVHRDFSSAIYIIIIKHCGD</sequence>
<evidence type="ECO:0000313" key="1">
    <source>
        <dbReference type="EMBL" id="MEH8019607.1"/>
    </source>
</evidence>
<protein>
    <recommendedName>
        <fullName evidence="3">Rap1a immunity protein domain-containing protein</fullName>
    </recommendedName>
</protein>
<evidence type="ECO:0000313" key="2">
    <source>
        <dbReference type="Proteomes" id="UP001375382"/>
    </source>
</evidence>
<organism evidence="1 2">
    <name type="scientific">Rheinheimera muenzenbergensis</name>
    <dbReference type="NCBI Taxonomy" id="1193628"/>
    <lineage>
        <taxon>Bacteria</taxon>
        <taxon>Pseudomonadati</taxon>
        <taxon>Pseudomonadota</taxon>
        <taxon>Gammaproteobacteria</taxon>
        <taxon>Chromatiales</taxon>
        <taxon>Chromatiaceae</taxon>
        <taxon>Rheinheimera</taxon>
    </lineage>
</organism>
<proteinExistence type="predicted"/>
<gene>
    <name evidence="1" type="ORF">MN202_20450</name>
</gene>
<dbReference type="EMBL" id="JALAAR010000044">
    <property type="protein sequence ID" value="MEH8019607.1"/>
    <property type="molecule type" value="Genomic_DNA"/>
</dbReference>
<comment type="caution">
    <text evidence="1">The sequence shown here is derived from an EMBL/GenBank/DDBJ whole genome shotgun (WGS) entry which is preliminary data.</text>
</comment>
<keyword evidence="2" id="KW-1185">Reference proteome</keyword>
<dbReference type="RefSeq" id="WP_335737984.1">
    <property type="nucleotide sequence ID" value="NZ_JALAAR010000044.1"/>
</dbReference>
<reference evidence="1 2" key="1">
    <citation type="journal article" date="2023" name="Ecotoxicol. Environ. Saf.">
        <title>Mercury remediation potential of mercury-resistant strain Rheinheimera metallidurans sp. nov. isolated from a municipal waste dumping site.</title>
        <authorList>
            <person name="Yadav V."/>
            <person name="Manjhi A."/>
            <person name="Vadakedath N."/>
        </authorList>
    </citation>
    <scope>NUCLEOTIDE SEQUENCE [LARGE SCALE GENOMIC DNA]</scope>
    <source>
        <strain evidence="1 2">E-49</strain>
    </source>
</reference>
<dbReference type="Proteomes" id="UP001375382">
    <property type="component" value="Unassembled WGS sequence"/>
</dbReference>
<evidence type="ECO:0008006" key="3">
    <source>
        <dbReference type="Google" id="ProtNLM"/>
    </source>
</evidence>
<name>A0ABU8CCR0_9GAMM</name>